<dbReference type="GO" id="GO:0005829">
    <property type="term" value="C:cytosol"/>
    <property type="evidence" value="ECO:0007669"/>
    <property type="project" value="TreeGrafter"/>
</dbReference>
<evidence type="ECO:0000313" key="2">
    <source>
        <dbReference type="Proteomes" id="UP000242999"/>
    </source>
</evidence>
<dbReference type="InterPro" id="IPR036390">
    <property type="entry name" value="WH_DNA-bd_sf"/>
</dbReference>
<dbReference type="SUPFAM" id="SSF46785">
    <property type="entry name" value="Winged helix' DNA-binding domain"/>
    <property type="match status" value="1"/>
</dbReference>
<evidence type="ECO:0000313" key="1">
    <source>
        <dbReference type="EMBL" id="SEI42330.1"/>
    </source>
</evidence>
<dbReference type="STRING" id="64971.SAMN05421831_101448"/>
<dbReference type="Gene3D" id="1.10.10.10">
    <property type="entry name" value="Winged helix-like DNA-binding domain superfamily/Winged helix DNA-binding domain"/>
    <property type="match status" value="1"/>
</dbReference>
<accession>A0A1H6QS71</accession>
<reference evidence="2" key="1">
    <citation type="submission" date="2016-10" db="EMBL/GenBank/DDBJ databases">
        <authorList>
            <person name="Varghese N."/>
            <person name="Submissions S."/>
        </authorList>
    </citation>
    <scope>NUCLEOTIDE SEQUENCE [LARGE SCALE GENOMIC DNA]</scope>
    <source>
        <strain evidence="2">DSM 7165</strain>
    </source>
</reference>
<dbReference type="PANTHER" id="PTHR33221:SF2">
    <property type="entry name" value="TRANSCRIPTIONAL REGULATOR"/>
    <property type="match status" value="1"/>
</dbReference>
<dbReference type="Proteomes" id="UP000242999">
    <property type="component" value="Unassembled WGS sequence"/>
</dbReference>
<dbReference type="NCBIfam" id="TIGR00738">
    <property type="entry name" value="rrf2_super"/>
    <property type="match status" value="1"/>
</dbReference>
<protein>
    <submittedName>
        <fullName evidence="1">FeS assembly SUF system regulator</fullName>
    </submittedName>
</protein>
<gene>
    <name evidence="1" type="ORF">SAMN05421831_101448</name>
</gene>
<name>A0A1H6QS71_9GAMM</name>
<dbReference type="InterPro" id="IPR036388">
    <property type="entry name" value="WH-like_DNA-bd_sf"/>
</dbReference>
<dbReference type="OrthoDB" id="9808360at2"/>
<dbReference type="InterPro" id="IPR000944">
    <property type="entry name" value="Tscrpt_reg_Rrf2"/>
</dbReference>
<dbReference type="InterPro" id="IPR014290">
    <property type="entry name" value="SUF_FeS_clus_asmbl_reg"/>
</dbReference>
<proteinExistence type="predicted"/>
<dbReference type="Pfam" id="PF02082">
    <property type="entry name" value="Rrf2"/>
    <property type="match status" value="1"/>
</dbReference>
<dbReference type="GO" id="GO:0003700">
    <property type="term" value="F:DNA-binding transcription factor activity"/>
    <property type="evidence" value="ECO:0007669"/>
    <property type="project" value="TreeGrafter"/>
</dbReference>
<dbReference type="RefSeq" id="WP_093308312.1">
    <property type="nucleotide sequence ID" value="NZ_FNYH01000001.1"/>
</dbReference>
<organism evidence="1 2">
    <name type="scientific">Allopseudospirillum japonicum</name>
    <dbReference type="NCBI Taxonomy" id="64971"/>
    <lineage>
        <taxon>Bacteria</taxon>
        <taxon>Pseudomonadati</taxon>
        <taxon>Pseudomonadota</taxon>
        <taxon>Gammaproteobacteria</taxon>
        <taxon>Oceanospirillales</taxon>
        <taxon>Oceanospirillaceae</taxon>
        <taxon>Allopseudospirillum</taxon>
    </lineage>
</organism>
<dbReference type="NCBIfam" id="TIGR02944">
    <property type="entry name" value="suf_reg_Xantho"/>
    <property type="match status" value="1"/>
</dbReference>
<dbReference type="EMBL" id="FNYH01000001">
    <property type="protein sequence ID" value="SEI42330.1"/>
    <property type="molecule type" value="Genomic_DNA"/>
</dbReference>
<dbReference type="PROSITE" id="PS51197">
    <property type="entry name" value="HTH_RRF2_2"/>
    <property type="match status" value="1"/>
</dbReference>
<dbReference type="PANTHER" id="PTHR33221">
    <property type="entry name" value="WINGED HELIX-TURN-HELIX TRANSCRIPTIONAL REGULATOR, RRF2 FAMILY"/>
    <property type="match status" value="1"/>
</dbReference>
<sequence>MLKLSKLTDYAVVLMAQLAQEAHHTCSSKQLAVATGIPQPTVVKLVKMLVHAHLLKSQRGAQGGYQLARPASKIAVTDIIVAIEGPVAMTACSHGRDACDLLASCQVAGNWQKVTQAIQQLLAGISLAQLADRQAIRLPLVPIPVYQESN</sequence>
<keyword evidence="2" id="KW-1185">Reference proteome</keyword>
<dbReference type="AlphaFoldDB" id="A0A1H6QS71"/>